<reference evidence="1 2" key="1">
    <citation type="submission" date="2020-06" db="EMBL/GenBank/DDBJ databases">
        <title>Actinokineospora xiongansis sp. nov., isolated from soil of Baiyangdian.</title>
        <authorList>
            <person name="Zhang X."/>
        </authorList>
    </citation>
    <scope>NUCLEOTIDE SEQUENCE [LARGE SCALE GENOMIC DNA]</scope>
    <source>
        <strain evidence="1 2">HBU206404</strain>
    </source>
</reference>
<evidence type="ECO:0008006" key="3">
    <source>
        <dbReference type="Google" id="ProtNLM"/>
    </source>
</evidence>
<sequence length="238" mass="27028">MSSRLITSVLLPVDSAWNTVELKLLVDDQDVIGKVFDRGPWRDPDALLGPDSPLLPADEPREVMLAEADCTWGCCGAVFVRVRRDGRQVVWDQWRNPDDSRLSMAEVRFDLAQYEAELARAHRERSWEWTGRAVARLVRARLRKESTVLARWNSGLEWTQSMFDAPGHVEVSFTSPPRHVVNDHWRATGELMDYIQFLARFPVSEEPAESQADRIVAALHGRDPRKDAVVCGGSPARR</sequence>
<gene>
    <name evidence="1" type="ORF">GPZ80_31560</name>
</gene>
<comment type="caution">
    <text evidence="1">The sequence shown here is derived from an EMBL/GenBank/DDBJ whole genome shotgun (WGS) entry which is preliminary data.</text>
</comment>
<keyword evidence="2" id="KW-1185">Reference proteome</keyword>
<proteinExistence type="predicted"/>
<evidence type="ECO:0000313" key="2">
    <source>
        <dbReference type="Proteomes" id="UP000734823"/>
    </source>
</evidence>
<organism evidence="1 2">
    <name type="scientific">Actinokineospora xionganensis</name>
    <dbReference type="NCBI Taxonomy" id="2684470"/>
    <lineage>
        <taxon>Bacteria</taxon>
        <taxon>Bacillati</taxon>
        <taxon>Actinomycetota</taxon>
        <taxon>Actinomycetes</taxon>
        <taxon>Pseudonocardiales</taxon>
        <taxon>Pseudonocardiaceae</taxon>
        <taxon>Actinokineospora</taxon>
    </lineage>
</organism>
<accession>A0ABR7LG51</accession>
<dbReference type="RefSeq" id="WP_187224760.1">
    <property type="nucleotide sequence ID" value="NZ_JABVED010000039.1"/>
</dbReference>
<name>A0ABR7LG51_9PSEU</name>
<evidence type="ECO:0000313" key="1">
    <source>
        <dbReference type="EMBL" id="MBC6451691.1"/>
    </source>
</evidence>
<dbReference type="Proteomes" id="UP000734823">
    <property type="component" value="Unassembled WGS sequence"/>
</dbReference>
<protein>
    <recommendedName>
        <fullName evidence="3">TIGR04255 family protein</fullName>
    </recommendedName>
</protein>
<dbReference type="EMBL" id="JABVED010000039">
    <property type="protein sequence ID" value="MBC6451691.1"/>
    <property type="molecule type" value="Genomic_DNA"/>
</dbReference>